<organism evidence="2 3">
    <name type="scientific">Panicum miliaceum</name>
    <name type="common">Proso millet</name>
    <name type="synonym">Broomcorn millet</name>
    <dbReference type="NCBI Taxonomy" id="4540"/>
    <lineage>
        <taxon>Eukaryota</taxon>
        <taxon>Viridiplantae</taxon>
        <taxon>Streptophyta</taxon>
        <taxon>Embryophyta</taxon>
        <taxon>Tracheophyta</taxon>
        <taxon>Spermatophyta</taxon>
        <taxon>Magnoliopsida</taxon>
        <taxon>Liliopsida</taxon>
        <taxon>Poales</taxon>
        <taxon>Poaceae</taxon>
        <taxon>PACMAD clade</taxon>
        <taxon>Panicoideae</taxon>
        <taxon>Panicodae</taxon>
        <taxon>Paniceae</taxon>
        <taxon>Panicinae</taxon>
        <taxon>Panicum</taxon>
        <taxon>Panicum sect. Panicum</taxon>
    </lineage>
</organism>
<evidence type="ECO:0008006" key="4">
    <source>
        <dbReference type="Google" id="ProtNLM"/>
    </source>
</evidence>
<dbReference type="EMBL" id="PQIB02000005">
    <property type="protein sequence ID" value="RLN15652.1"/>
    <property type="molecule type" value="Genomic_DNA"/>
</dbReference>
<dbReference type="AlphaFoldDB" id="A0A3L6S6D7"/>
<protein>
    <recommendedName>
        <fullName evidence="4">Ubiquitin-like protease family profile domain-containing protein</fullName>
    </recommendedName>
</protein>
<feature type="region of interest" description="Disordered" evidence="1">
    <location>
        <begin position="1"/>
        <end position="38"/>
    </location>
</feature>
<dbReference type="SUPFAM" id="SSF54001">
    <property type="entry name" value="Cysteine proteinases"/>
    <property type="match status" value="1"/>
</dbReference>
<accession>A0A3L6S6D7</accession>
<gene>
    <name evidence="2" type="ORF">C2845_PM02G13250</name>
</gene>
<feature type="compositionally biased region" description="Basic and acidic residues" evidence="1">
    <location>
        <begin position="87"/>
        <end position="100"/>
    </location>
</feature>
<evidence type="ECO:0000313" key="3">
    <source>
        <dbReference type="Proteomes" id="UP000275267"/>
    </source>
</evidence>
<sequence length="319" mass="36630">MTEKAQKAAENPHHSGAGGYDGMIPHWRREEEERKKAGLPDLFEGIEERSKYWCLAPRPKNRGGKVVFENPTTAEIYERLEKIVEDQKQGRFQPDREKDQLTTAIGTPEHSGRVRGVSSSSPWKQAFANDPGYKKRDHYKKDLEEKMRAIAKEEFSQLLASQQGSLVPNVAQANQDLTLVRLIAPSSVGSTTQHSNHWIAILIMPKLGRAVVLDSADYDQKRFMEFIGILQNTYHLYVMKGGPHPRDRKDVMNIRYHFYCHKQPPGSVLCGYYVCEFLRNSGRYRTNPEDMPTIPKTNCRLEQKDIDNIFADIARCWHS</sequence>
<feature type="region of interest" description="Disordered" evidence="1">
    <location>
        <begin position="87"/>
        <end position="134"/>
    </location>
</feature>
<proteinExistence type="predicted"/>
<comment type="caution">
    <text evidence="2">The sequence shown here is derived from an EMBL/GenBank/DDBJ whole genome shotgun (WGS) entry which is preliminary data.</text>
</comment>
<evidence type="ECO:0000313" key="2">
    <source>
        <dbReference type="EMBL" id="RLN15652.1"/>
    </source>
</evidence>
<name>A0A3L6S6D7_PANMI</name>
<reference evidence="3" key="1">
    <citation type="journal article" date="2019" name="Nat. Commun.">
        <title>The genome of broomcorn millet.</title>
        <authorList>
            <person name="Zou C."/>
            <person name="Miki D."/>
            <person name="Li D."/>
            <person name="Tang Q."/>
            <person name="Xiao L."/>
            <person name="Rajput S."/>
            <person name="Deng P."/>
            <person name="Jia W."/>
            <person name="Huang R."/>
            <person name="Zhang M."/>
            <person name="Sun Y."/>
            <person name="Hu J."/>
            <person name="Fu X."/>
            <person name="Schnable P.S."/>
            <person name="Li F."/>
            <person name="Zhang H."/>
            <person name="Feng B."/>
            <person name="Zhu X."/>
            <person name="Liu R."/>
            <person name="Schnable J.C."/>
            <person name="Zhu J.-K."/>
            <person name="Zhang H."/>
        </authorList>
    </citation>
    <scope>NUCLEOTIDE SEQUENCE [LARGE SCALE GENOMIC DNA]</scope>
</reference>
<evidence type="ECO:0000256" key="1">
    <source>
        <dbReference type="SAM" id="MobiDB-lite"/>
    </source>
</evidence>
<feature type="compositionally biased region" description="Basic and acidic residues" evidence="1">
    <location>
        <begin position="27"/>
        <end position="38"/>
    </location>
</feature>
<dbReference type="Proteomes" id="UP000275267">
    <property type="component" value="Unassembled WGS sequence"/>
</dbReference>
<feature type="compositionally biased region" description="Basic and acidic residues" evidence="1">
    <location>
        <begin position="1"/>
        <end position="13"/>
    </location>
</feature>
<dbReference type="Gene3D" id="3.40.395.10">
    <property type="entry name" value="Adenoviral Proteinase, Chain A"/>
    <property type="match status" value="1"/>
</dbReference>
<keyword evidence="3" id="KW-1185">Reference proteome</keyword>
<dbReference type="InterPro" id="IPR038765">
    <property type="entry name" value="Papain-like_cys_pep_sf"/>
</dbReference>
<dbReference type="PANTHER" id="PTHR33018">
    <property type="entry name" value="OS10G0338966 PROTEIN-RELATED"/>
    <property type="match status" value="1"/>
</dbReference>
<dbReference type="PANTHER" id="PTHR33018:SF19">
    <property type="entry name" value="OS12G0558775 PROTEIN"/>
    <property type="match status" value="1"/>
</dbReference>
<dbReference type="OrthoDB" id="695752at2759"/>